<keyword evidence="1" id="KW-1133">Transmembrane helix</keyword>
<feature type="transmembrane region" description="Helical" evidence="1">
    <location>
        <begin position="12"/>
        <end position="37"/>
    </location>
</feature>
<accession>A0A3B7MQW1</accession>
<keyword evidence="1" id="KW-0472">Membrane</keyword>
<proteinExistence type="predicted"/>
<keyword evidence="3" id="KW-1185">Reference proteome</keyword>
<evidence type="ECO:0000313" key="2">
    <source>
        <dbReference type="EMBL" id="AXY73995.1"/>
    </source>
</evidence>
<reference evidence="2 3" key="1">
    <citation type="submission" date="2018-09" db="EMBL/GenBank/DDBJ databases">
        <title>Genome sequencing of strain 6GH32-13.</title>
        <authorList>
            <person name="Weon H.-Y."/>
            <person name="Heo J."/>
            <person name="Kwon S.-W."/>
        </authorList>
    </citation>
    <scope>NUCLEOTIDE SEQUENCE [LARGE SCALE GENOMIC DNA]</scope>
    <source>
        <strain evidence="2 3">5GH32-13</strain>
    </source>
</reference>
<evidence type="ECO:0000256" key="1">
    <source>
        <dbReference type="SAM" id="Phobius"/>
    </source>
</evidence>
<gene>
    <name evidence="2" type="ORF">D3H65_08365</name>
</gene>
<dbReference type="KEGG" id="pseg:D3H65_08365"/>
<evidence type="ECO:0000313" key="3">
    <source>
        <dbReference type="Proteomes" id="UP000263900"/>
    </source>
</evidence>
<keyword evidence="1" id="KW-0812">Transmembrane</keyword>
<dbReference type="Proteomes" id="UP000263900">
    <property type="component" value="Chromosome"/>
</dbReference>
<sequence length="70" mass="7943">MRYLPPMQQGHIASTVVILGIGLSVILNVIINFFIIVSLLQRKPVREHIPVWLIIANVLFMIAQLILLIK</sequence>
<name>A0A3B7MQW1_9BACT</name>
<protein>
    <submittedName>
        <fullName evidence="2">Uncharacterized protein</fullName>
    </submittedName>
</protein>
<feature type="transmembrane region" description="Helical" evidence="1">
    <location>
        <begin position="49"/>
        <end position="69"/>
    </location>
</feature>
<dbReference type="AlphaFoldDB" id="A0A3B7MQW1"/>
<organism evidence="2 3">
    <name type="scientific">Paraflavitalea soli</name>
    <dbReference type="NCBI Taxonomy" id="2315862"/>
    <lineage>
        <taxon>Bacteria</taxon>
        <taxon>Pseudomonadati</taxon>
        <taxon>Bacteroidota</taxon>
        <taxon>Chitinophagia</taxon>
        <taxon>Chitinophagales</taxon>
        <taxon>Chitinophagaceae</taxon>
        <taxon>Paraflavitalea</taxon>
    </lineage>
</organism>
<dbReference type="EMBL" id="CP032157">
    <property type="protein sequence ID" value="AXY73995.1"/>
    <property type="molecule type" value="Genomic_DNA"/>
</dbReference>